<dbReference type="HOGENOM" id="CLU_3052964_0_0_1"/>
<proteinExistence type="predicted"/>
<evidence type="ECO:0000313" key="2">
    <source>
        <dbReference type="Proteomes" id="UP000007266"/>
    </source>
</evidence>
<accession>D7EHV0</accession>
<name>D7EHV0_TRICA</name>
<gene>
    <name evidence="1" type="primary">GLEAN_02257</name>
    <name evidence="1" type="ORF">TcasGA2_TC002257</name>
</gene>
<organism evidence="1 2">
    <name type="scientific">Tribolium castaneum</name>
    <name type="common">Red flour beetle</name>
    <dbReference type="NCBI Taxonomy" id="7070"/>
    <lineage>
        <taxon>Eukaryota</taxon>
        <taxon>Metazoa</taxon>
        <taxon>Ecdysozoa</taxon>
        <taxon>Arthropoda</taxon>
        <taxon>Hexapoda</taxon>
        <taxon>Insecta</taxon>
        <taxon>Pterygota</taxon>
        <taxon>Neoptera</taxon>
        <taxon>Endopterygota</taxon>
        <taxon>Coleoptera</taxon>
        <taxon>Polyphaga</taxon>
        <taxon>Cucujiformia</taxon>
        <taxon>Tenebrionidae</taxon>
        <taxon>Tenebrionidae incertae sedis</taxon>
        <taxon>Tribolium</taxon>
    </lineage>
</organism>
<dbReference type="InParanoid" id="D7EHV0"/>
<reference evidence="1 2" key="1">
    <citation type="journal article" date="2008" name="Nature">
        <title>The genome of the model beetle and pest Tribolium castaneum.</title>
        <authorList>
            <consortium name="Tribolium Genome Sequencing Consortium"/>
            <person name="Richards S."/>
            <person name="Gibbs R.A."/>
            <person name="Weinstock G.M."/>
            <person name="Brown S.J."/>
            <person name="Denell R."/>
            <person name="Beeman R.W."/>
            <person name="Gibbs R."/>
            <person name="Beeman R.W."/>
            <person name="Brown S.J."/>
            <person name="Bucher G."/>
            <person name="Friedrich M."/>
            <person name="Grimmelikhuijzen C.J."/>
            <person name="Klingler M."/>
            <person name="Lorenzen M."/>
            <person name="Richards S."/>
            <person name="Roth S."/>
            <person name="Schroder R."/>
            <person name="Tautz D."/>
            <person name="Zdobnov E.M."/>
            <person name="Muzny D."/>
            <person name="Gibbs R.A."/>
            <person name="Weinstock G.M."/>
            <person name="Attaway T."/>
            <person name="Bell S."/>
            <person name="Buhay C.J."/>
            <person name="Chandrabose M.N."/>
            <person name="Chavez D."/>
            <person name="Clerk-Blankenburg K.P."/>
            <person name="Cree A."/>
            <person name="Dao M."/>
            <person name="Davis C."/>
            <person name="Chacko J."/>
            <person name="Dinh H."/>
            <person name="Dugan-Rocha S."/>
            <person name="Fowler G."/>
            <person name="Garner T.T."/>
            <person name="Garnes J."/>
            <person name="Gnirke A."/>
            <person name="Hawes A."/>
            <person name="Hernandez J."/>
            <person name="Hines S."/>
            <person name="Holder M."/>
            <person name="Hume J."/>
            <person name="Jhangiani S.N."/>
            <person name="Joshi V."/>
            <person name="Khan Z.M."/>
            <person name="Jackson L."/>
            <person name="Kovar C."/>
            <person name="Kowis A."/>
            <person name="Lee S."/>
            <person name="Lewis L.R."/>
            <person name="Margolis J."/>
            <person name="Morgan M."/>
            <person name="Nazareth L.V."/>
            <person name="Nguyen N."/>
            <person name="Okwuonu G."/>
            <person name="Parker D."/>
            <person name="Richards S."/>
            <person name="Ruiz S.J."/>
            <person name="Santibanez J."/>
            <person name="Savard J."/>
            <person name="Scherer S.E."/>
            <person name="Schneider B."/>
            <person name="Sodergren E."/>
            <person name="Tautz D."/>
            <person name="Vattahil S."/>
            <person name="Villasana D."/>
            <person name="White C.S."/>
            <person name="Wright R."/>
            <person name="Park Y."/>
            <person name="Beeman R.W."/>
            <person name="Lord J."/>
            <person name="Oppert B."/>
            <person name="Lorenzen M."/>
            <person name="Brown S."/>
            <person name="Wang L."/>
            <person name="Savard J."/>
            <person name="Tautz D."/>
            <person name="Richards S."/>
            <person name="Weinstock G."/>
            <person name="Gibbs R.A."/>
            <person name="Liu Y."/>
            <person name="Worley K."/>
            <person name="Weinstock G."/>
            <person name="Elsik C.G."/>
            <person name="Reese J.T."/>
            <person name="Elhaik E."/>
            <person name="Landan G."/>
            <person name="Graur D."/>
            <person name="Arensburger P."/>
            <person name="Atkinson P."/>
            <person name="Beeman R.W."/>
            <person name="Beidler J."/>
            <person name="Brown S.J."/>
            <person name="Demuth J.P."/>
            <person name="Drury D.W."/>
            <person name="Du Y.Z."/>
            <person name="Fujiwara H."/>
            <person name="Lorenzen M."/>
            <person name="Maselli V."/>
            <person name="Osanai M."/>
            <person name="Park Y."/>
            <person name="Robertson H.M."/>
            <person name="Tu Z."/>
            <person name="Wang J.J."/>
            <person name="Wang S."/>
            <person name="Richards S."/>
            <person name="Song H."/>
            <person name="Zhang L."/>
            <person name="Sodergren E."/>
            <person name="Werner D."/>
            <person name="Stanke M."/>
            <person name="Morgenstern B."/>
            <person name="Solovyev V."/>
            <person name="Kosarev P."/>
            <person name="Brown G."/>
            <person name="Chen H.C."/>
            <person name="Ermolaeva O."/>
            <person name="Hlavina W."/>
            <person name="Kapustin Y."/>
            <person name="Kiryutin B."/>
            <person name="Kitts P."/>
            <person name="Maglott D."/>
            <person name="Pruitt K."/>
            <person name="Sapojnikov V."/>
            <person name="Souvorov A."/>
            <person name="Mackey A.J."/>
            <person name="Waterhouse R.M."/>
            <person name="Wyder S."/>
            <person name="Zdobnov E.M."/>
            <person name="Zdobnov E.M."/>
            <person name="Wyder S."/>
            <person name="Kriventseva E.V."/>
            <person name="Kadowaki T."/>
            <person name="Bork P."/>
            <person name="Aranda M."/>
            <person name="Bao R."/>
            <person name="Beermann A."/>
            <person name="Berns N."/>
            <person name="Bolognesi R."/>
            <person name="Bonneton F."/>
            <person name="Bopp D."/>
            <person name="Brown S.J."/>
            <person name="Bucher G."/>
            <person name="Butts T."/>
            <person name="Chaumot A."/>
            <person name="Denell R.E."/>
            <person name="Ferrier D.E."/>
            <person name="Friedrich M."/>
            <person name="Gordon C.M."/>
            <person name="Jindra M."/>
            <person name="Klingler M."/>
            <person name="Lan Q."/>
            <person name="Lattorff H.M."/>
            <person name="Laudet V."/>
            <person name="von Levetsow C."/>
            <person name="Liu Z."/>
            <person name="Lutz R."/>
            <person name="Lynch J.A."/>
            <person name="da Fonseca R.N."/>
            <person name="Posnien N."/>
            <person name="Reuter R."/>
            <person name="Roth S."/>
            <person name="Savard J."/>
            <person name="Schinko J.B."/>
            <person name="Schmitt C."/>
            <person name="Schoppmeier M."/>
            <person name="Schroder R."/>
            <person name="Shippy T.D."/>
            <person name="Simonnet F."/>
            <person name="Marques-Souza H."/>
            <person name="Tautz D."/>
            <person name="Tomoyasu Y."/>
            <person name="Trauner J."/>
            <person name="Van der Zee M."/>
            <person name="Vervoort M."/>
            <person name="Wittkopp N."/>
            <person name="Wimmer E.A."/>
            <person name="Yang X."/>
            <person name="Jones A.K."/>
            <person name="Sattelle D.B."/>
            <person name="Ebert P.R."/>
            <person name="Nelson D."/>
            <person name="Scott J.G."/>
            <person name="Beeman R.W."/>
            <person name="Muthukrishnan S."/>
            <person name="Kramer K.J."/>
            <person name="Arakane Y."/>
            <person name="Beeman R.W."/>
            <person name="Zhu Q."/>
            <person name="Hogenkamp D."/>
            <person name="Dixit R."/>
            <person name="Oppert B."/>
            <person name="Jiang H."/>
            <person name="Zou Z."/>
            <person name="Marshall J."/>
            <person name="Elpidina E."/>
            <person name="Vinokurov K."/>
            <person name="Oppert C."/>
            <person name="Zou Z."/>
            <person name="Evans J."/>
            <person name="Lu Z."/>
            <person name="Zhao P."/>
            <person name="Sumathipala N."/>
            <person name="Altincicek B."/>
            <person name="Vilcinskas A."/>
            <person name="Williams M."/>
            <person name="Hultmark D."/>
            <person name="Hetru C."/>
            <person name="Jiang H."/>
            <person name="Grimmelikhuijzen C.J."/>
            <person name="Hauser F."/>
            <person name="Cazzamali G."/>
            <person name="Williamson M."/>
            <person name="Park Y."/>
            <person name="Li B."/>
            <person name="Tanaka Y."/>
            <person name="Predel R."/>
            <person name="Neupert S."/>
            <person name="Schachtner J."/>
            <person name="Verleyen P."/>
            <person name="Raible F."/>
            <person name="Bork P."/>
            <person name="Friedrich M."/>
            <person name="Walden K.K."/>
            <person name="Robertson H.M."/>
            <person name="Angeli S."/>
            <person name="Foret S."/>
            <person name="Bucher G."/>
            <person name="Schuetz S."/>
            <person name="Maleszka R."/>
            <person name="Wimmer E.A."/>
            <person name="Beeman R.W."/>
            <person name="Lorenzen M."/>
            <person name="Tomoyasu Y."/>
            <person name="Miller S.C."/>
            <person name="Grossmann D."/>
            <person name="Bucher G."/>
        </authorList>
    </citation>
    <scope>NUCLEOTIDE SEQUENCE [LARGE SCALE GENOMIC DNA]</scope>
    <source>
        <strain evidence="1 2">Georgia GA2</strain>
    </source>
</reference>
<dbReference type="Proteomes" id="UP000007266">
    <property type="component" value="Unassembled WGS sequence"/>
</dbReference>
<dbReference type="EMBL" id="KQ973114">
    <property type="protein sequence ID" value="EFA12111.1"/>
    <property type="molecule type" value="Genomic_DNA"/>
</dbReference>
<dbReference type="PhylomeDB" id="D7EHV0"/>
<sequence length="54" mass="6379">MYLVYGASEGNALDAVIQYGIRYLQRRQPSINVFRRLEQRLRENRTSISVQSVY</sequence>
<protein>
    <submittedName>
        <fullName evidence="1">Uncharacterized protein</fullName>
    </submittedName>
</protein>
<reference evidence="1 2" key="2">
    <citation type="journal article" date="2010" name="Nucleic Acids Res.">
        <title>BeetleBase in 2010: revisions to provide comprehensive genomic information for Tribolium castaneum.</title>
        <authorList>
            <person name="Kim H.S."/>
            <person name="Murphy T."/>
            <person name="Xia J."/>
            <person name="Caragea D."/>
            <person name="Park Y."/>
            <person name="Beeman R.W."/>
            <person name="Lorenzen M.D."/>
            <person name="Butcher S."/>
            <person name="Manak J.R."/>
            <person name="Brown S.J."/>
        </authorList>
    </citation>
    <scope>NUCLEOTIDE SEQUENCE [LARGE SCALE GENOMIC DNA]</scope>
    <source>
        <strain evidence="1 2">Georgia GA2</strain>
    </source>
</reference>
<keyword evidence="2" id="KW-1185">Reference proteome</keyword>
<evidence type="ECO:0000313" key="1">
    <source>
        <dbReference type="EMBL" id="EFA12111.1"/>
    </source>
</evidence>
<dbReference type="AlphaFoldDB" id="D7EHV0"/>